<dbReference type="EMBL" id="SPMY01000061">
    <property type="protein sequence ID" value="NMQ29599.1"/>
    <property type="molecule type" value="Genomic_DNA"/>
</dbReference>
<dbReference type="PIRSF" id="PIRSF015283">
    <property type="entry name" value="Regulatory_RpfE"/>
    <property type="match status" value="1"/>
</dbReference>
<keyword evidence="2" id="KW-1185">Reference proteome</keyword>
<reference evidence="1 2" key="1">
    <citation type="submission" date="2019-03" db="EMBL/GenBank/DDBJ databases">
        <title>Metabolic reconstructions from genomes of highly enriched 'Candidatus Accumulibacter' and 'Candidatus Competibacter' bioreactor populations.</title>
        <authorList>
            <person name="Annavajhala M.K."/>
            <person name="Welles L."/>
            <person name="Abbas B."/>
            <person name="Sorokin D."/>
            <person name="Park H."/>
            <person name="Van Loosdrecht M."/>
            <person name="Chandran K."/>
        </authorList>
    </citation>
    <scope>NUCLEOTIDE SEQUENCE [LARGE SCALE GENOMIC DNA]</scope>
    <source>
        <strain evidence="1 2">SBR_S</strain>
    </source>
</reference>
<evidence type="ECO:0000313" key="1">
    <source>
        <dbReference type="EMBL" id="NMQ29599.1"/>
    </source>
</evidence>
<accession>A0ABX1U3B1</accession>
<name>A0ABX1U3B1_9PROT</name>
<protein>
    <recommendedName>
        <fullName evidence="3">Regulatory protein, RpfE type</fullName>
    </recommendedName>
</protein>
<gene>
    <name evidence="1" type="ORF">E4Q23_18570</name>
</gene>
<evidence type="ECO:0000313" key="2">
    <source>
        <dbReference type="Proteomes" id="UP000749010"/>
    </source>
</evidence>
<proteinExistence type="predicted"/>
<sequence>MQLTLVVPELVWPEPDDRETFDALACPGLNTLIARSRLQRRAPQSFEATLGDAFGLSGSVPWAAFRILGESQAPPAAGADPCWLCADPVHLRLHQEKLILADGSSLDISLDEARELIAELNRQFADVGTFHVATADRWYLQLAGETDLGHFDVPPLSVVAGRKLGRQLPETPEARHLRQLLNEVQMVLYGQPANEKREEAGRSTINSLWLWGAGAQAAANSSAGAGNFAGIWGADVLACGLGRAYGIPMQPLPADLGALLAQAPAGSRQLVILDTLQRPVQYEDADAYGKELARLDKHWFAPVQKALASGRLKRLRLEAATAYAALAWESGRGEQWQLWRRPQPLAATAQALARGK</sequence>
<dbReference type="Proteomes" id="UP000749010">
    <property type="component" value="Unassembled WGS sequence"/>
</dbReference>
<organism evidence="1 2">
    <name type="scientific">Candidatus Accumulibacter phosphatis</name>
    <dbReference type="NCBI Taxonomy" id="327160"/>
    <lineage>
        <taxon>Bacteria</taxon>
        <taxon>Pseudomonadati</taxon>
        <taxon>Pseudomonadota</taxon>
        <taxon>Betaproteobacteria</taxon>
        <taxon>Candidatus Accumulibacter</taxon>
    </lineage>
</organism>
<dbReference type="InterPro" id="IPR016631">
    <property type="entry name" value="Regulatory_RpfE"/>
</dbReference>
<comment type="caution">
    <text evidence="1">The sequence shown here is derived from an EMBL/GenBank/DDBJ whole genome shotgun (WGS) entry which is preliminary data.</text>
</comment>
<evidence type="ECO:0008006" key="3">
    <source>
        <dbReference type="Google" id="ProtNLM"/>
    </source>
</evidence>
<dbReference type="RefSeq" id="WP_169068053.1">
    <property type="nucleotide sequence ID" value="NZ_SPMY01000061.1"/>
</dbReference>